<dbReference type="EC" id="2.3.1.57" evidence="5"/>
<gene>
    <name evidence="5" type="primary">speG_2</name>
    <name evidence="5" type="ORF">GCE9029_04293</name>
</gene>
<comment type="similarity">
    <text evidence="3">Belongs to the acetyltransferase family. RimJ subfamily.</text>
</comment>
<dbReference type="STRING" id="1796497.GCE9029_04293"/>
<dbReference type="Proteomes" id="UP000071641">
    <property type="component" value="Unassembled WGS sequence"/>
</dbReference>
<evidence type="ECO:0000313" key="5">
    <source>
        <dbReference type="EMBL" id="CZF84245.1"/>
    </source>
</evidence>
<evidence type="ECO:0000256" key="3">
    <source>
        <dbReference type="ARBA" id="ARBA00038502"/>
    </source>
</evidence>
<dbReference type="Pfam" id="PF00583">
    <property type="entry name" value="Acetyltransf_1"/>
    <property type="match status" value="1"/>
</dbReference>
<dbReference type="InterPro" id="IPR016181">
    <property type="entry name" value="Acyl_CoA_acyltransferase"/>
</dbReference>
<dbReference type="PANTHER" id="PTHR43792:SF8">
    <property type="entry name" value="[RIBOSOMAL PROTEIN US5]-ALANINE N-ACETYLTRANSFERASE"/>
    <property type="match status" value="1"/>
</dbReference>
<dbReference type="PANTHER" id="PTHR43792">
    <property type="entry name" value="GNAT FAMILY, PUTATIVE (AFU_ORTHOLOGUE AFUA_3G00765)-RELATED-RELATED"/>
    <property type="match status" value="1"/>
</dbReference>
<dbReference type="PROSITE" id="PS51186">
    <property type="entry name" value="GNAT"/>
    <property type="match status" value="1"/>
</dbReference>
<keyword evidence="1 5" id="KW-0808">Transferase</keyword>
<keyword evidence="2 5" id="KW-0012">Acyltransferase</keyword>
<reference evidence="6" key="1">
    <citation type="submission" date="2016-02" db="EMBL/GenBank/DDBJ databases">
        <authorList>
            <person name="Rodrigo-Torres Lidia"/>
            <person name="Arahal R.David."/>
        </authorList>
    </citation>
    <scope>NUCLEOTIDE SEQUENCE [LARGE SCALE GENOMIC DNA]</scope>
    <source>
        <strain evidence="6">CECT 9029</strain>
    </source>
</reference>
<protein>
    <submittedName>
        <fullName evidence="5">Spermidine N(1)-acetyltransferase</fullName>
        <ecNumber evidence="5">2.3.1.57</ecNumber>
    </submittedName>
</protein>
<feature type="domain" description="N-acetyltransferase" evidence="4">
    <location>
        <begin position="3"/>
        <end position="163"/>
    </location>
</feature>
<dbReference type="InterPro" id="IPR000182">
    <property type="entry name" value="GNAT_dom"/>
</dbReference>
<dbReference type="OrthoDB" id="336415at2"/>
<dbReference type="SUPFAM" id="SSF55729">
    <property type="entry name" value="Acyl-CoA N-acyltransferases (Nat)"/>
    <property type="match status" value="1"/>
</dbReference>
<dbReference type="InterPro" id="IPR051531">
    <property type="entry name" value="N-acetyltransferase"/>
</dbReference>
<dbReference type="AlphaFoldDB" id="A0A128FCL0"/>
<proteinExistence type="inferred from homology"/>
<dbReference type="GO" id="GO:0004145">
    <property type="term" value="F:diamine N-acetyltransferase activity"/>
    <property type="evidence" value="ECO:0007669"/>
    <property type="project" value="UniProtKB-EC"/>
</dbReference>
<accession>A0A128FCL0</accession>
<evidence type="ECO:0000256" key="1">
    <source>
        <dbReference type="ARBA" id="ARBA00022679"/>
    </source>
</evidence>
<dbReference type="Gene3D" id="3.40.630.30">
    <property type="match status" value="1"/>
</dbReference>
<evidence type="ECO:0000256" key="2">
    <source>
        <dbReference type="ARBA" id="ARBA00023315"/>
    </source>
</evidence>
<dbReference type="RefSeq" id="WP_062666710.1">
    <property type="nucleotide sequence ID" value="NZ_FIZX01000004.1"/>
</dbReference>
<sequence>MPVTVRPVEPRDIPAIQQLYACPKAQAGTLQMPLPSLTMWEKRLNNIPDDIYCLVAEEDGEIVGQLGFEANHKGRRRHVGQFGMAVHDDHIGKGVASALLTAMIDLADNWLNLRRIELTVYSDNEAAIALYQKFGFRQEGVAVDYAFRNGKYVDALFMARLNTQ</sequence>
<evidence type="ECO:0000259" key="4">
    <source>
        <dbReference type="PROSITE" id="PS51186"/>
    </source>
</evidence>
<name>A0A128FCL0_9GAMM</name>
<dbReference type="EMBL" id="FIZX01000004">
    <property type="protein sequence ID" value="CZF84245.1"/>
    <property type="molecule type" value="Genomic_DNA"/>
</dbReference>
<dbReference type="CDD" id="cd04301">
    <property type="entry name" value="NAT_SF"/>
    <property type="match status" value="1"/>
</dbReference>
<evidence type="ECO:0000313" key="6">
    <source>
        <dbReference type="Proteomes" id="UP000071641"/>
    </source>
</evidence>
<keyword evidence="6" id="KW-1185">Reference proteome</keyword>
<organism evidence="5 6">
    <name type="scientific">Grimontia celer</name>
    <dbReference type="NCBI Taxonomy" id="1796497"/>
    <lineage>
        <taxon>Bacteria</taxon>
        <taxon>Pseudomonadati</taxon>
        <taxon>Pseudomonadota</taxon>
        <taxon>Gammaproteobacteria</taxon>
        <taxon>Vibrionales</taxon>
        <taxon>Vibrionaceae</taxon>
        <taxon>Grimontia</taxon>
    </lineage>
</organism>